<proteinExistence type="predicted"/>
<evidence type="ECO:0000313" key="2">
    <source>
        <dbReference type="Proteomes" id="UP000434172"/>
    </source>
</evidence>
<protein>
    <submittedName>
        <fullName evidence="1">Uncharacterized protein</fullName>
    </submittedName>
</protein>
<gene>
    <name evidence="1" type="ORF">GQ607_003995</name>
</gene>
<accession>A0A8H3ZR09</accession>
<dbReference type="OrthoDB" id="3558497at2759"/>
<dbReference type="EMBL" id="WOWK01000016">
    <property type="protein sequence ID" value="KAF0328583.1"/>
    <property type="molecule type" value="Genomic_DNA"/>
</dbReference>
<keyword evidence="2" id="KW-1185">Reference proteome</keyword>
<dbReference type="AlphaFoldDB" id="A0A8H3ZR09"/>
<evidence type="ECO:0000313" key="1">
    <source>
        <dbReference type="EMBL" id="KAF0328583.1"/>
    </source>
</evidence>
<dbReference type="Proteomes" id="UP000434172">
    <property type="component" value="Unassembled WGS sequence"/>
</dbReference>
<name>A0A8H3ZR09_9PEZI</name>
<comment type="caution">
    <text evidence="1">The sequence shown here is derived from an EMBL/GenBank/DDBJ whole genome shotgun (WGS) entry which is preliminary data.</text>
</comment>
<sequence>MLKQKYGDVSYRVEMRHNFYSIKSEKPIDIALLRG</sequence>
<organism evidence="1 2">
    <name type="scientific">Colletotrichum asianum</name>
    <dbReference type="NCBI Taxonomy" id="702518"/>
    <lineage>
        <taxon>Eukaryota</taxon>
        <taxon>Fungi</taxon>
        <taxon>Dikarya</taxon>
        <taxon>Ascomycota</taxon>
        <taxon>Pezizomycotina</taxon>
        <taxon>Sordariomycetes</taxon>
        <taxon>Hypocreomycetidae</taxon>
        <taxon>Glomerellales</taxon>
        <taxon>Glomerellaceae</taxon>
        <taxon>Colletotrichum</taxon>
        <taxon>Colletotrichum gloeosporioides species complex</taxon>
    </lineage>
</organism>
<reference evidence="1 2" key="1">
    <citation type="submission" date="2019-12" db="EMBL/GenBank/DDBJ databases">
        <title>A genome sequence resource for the geographically widespread anthracnose pathogen Colletotrichum asianum.</title>
        <authorList>
            <person name="Meng Y."/>
        </authorList>
    </citation>
    <scope>NUCLEOTIDE SEQUENCE [LARGE SCALE GENOMIC DNA]</scope>
    <source>
        <strain evidence="1 2">ICMP 18580</strain>
    </source>
</reference>